<dbReference type="AlphaFoldDB" id="A0A9N9XZS0"/>
<keyword evidence="5" id="KW-1185">Reference proteome</keyword>
<gene>
    <name evidence="4" type="ORF">CBYS24578_00018580</name>
</gene>
<evidence type="ECO:0000256" key="2">
    <source>
        <dbReference type="SAM" id="MobiDB-lite"/>
    </source>
</evidence>
<dbReference type="SMART" id="SM00066">
    <property type="entry name" value="GAL4"/>
    <property type="match status" value="1"/>
</dbReference>
<dbReference type="GO" id="GO:0008270">
    <property type="term" value="F:zinc ion binding"/>
    <property type="evidence" value="ECO:0007669"/>
    <property type="project" value="InterPro"/>
</dbReference>
<dbReference type="Gene3D" id="4.10.240.10">
    <property type="entry name" value="Zn(2)-C6 fungal-type DNA-binding domain"/>
    <property type="match status" value="1"/>
</dbReference>
<evidence type="ECO:0000256" key="1">
    <source>
        <dbReference type="ARBA" id="ARBA00023242"/>
    </source>
</evidence>
<dbReference type="Pfam" id="PF00172">
    <property type="entry name" value="Zn_clus"/>
    <property type="match status" value="1"/>
</dbReference>
<evidence type="ECO:0000259" key="3">
    <source>
        <dbReference type="PROSITE" id="PS50048"/>
    </source>
</evidence>
<dbReference type="InterPro" id="IPR036864">
    <property type="entry name" value="Zn2-C6_fun-type_DNA-bd_sf"/>
</dbReference>
<dbReference type="OrthoDB" id="3525185at2759"/>
<organism evidence="4 5">
    <name type="scientific">Clonostachys byssicola</name>
    <dbReference type="NCBI Taxonomy" id="160290"/>
    <lineage>
        <taxon>Eukaryota</taxon>
        <taxon>Fungi</taxon>
        <taxon>Dikarya</taxon>
        <taxon>Ascomycota</taxon>
        <taxon>Pezizomycotina</taxon>
        <taxon>Sordariomycetes</taxon>
        <taxon>Hypocreomycetidae</taxon>
        <taxon>Hypocreales</taxon>
        <taxon>Bionectriaceae</taxon>
        <taxon>Clonostachys</taxon>
    </lineage>
</organism>
<feature type="region of interest" description="Disordered" evidence="2">
    <location>
        <begin position="66"/>
        <end position="88"/>
    </location>
</feature>
<dbReference type="PANTHER" id="PTHR38111:SF11">
    <property type="entry name" value="TRANSCRIPTION FACTOR DOMAIN-CONTAINING PROTEIN-RELATED"/>
    <property type="match status" value="1"/>
</dbReference>
<dbReference type="GO" id="GO:0000981">
    <property type="term" value="F:DNA-binding transcription factor activity, RNA polymerase II-specific"/>
    <property type="evidence" value="ECO:0007669"/>
    <property type="project" value="InterPro"/>
</dbReference>
<evidence type="ECO:0000313" key="4">
    <source>
        <dbReference type="EMBL" id="CAG9987313.1"/>
    </source>
</evidence>
<name>A0A9N9XZS0_9HYPO</name>
<evidence type="ECO:0000313" key="5">
    <source>
        <dbReference type="Proteomes" id="UP000754883"/>
    </source>
</evidence>
<feature type="domain" description="Zn(2)-C6 fungal-type" evidence="3">
    <location>
        <begin position="10"/>
        <end position="38"/>
    </location>
</feature>
<dbReference type="SUPFAM" id="SSF57701">
    <property type="entry name" value="Zn2/Cys6 DNA-binding domain"/>
    <property type="match status" value="1"/>
</dbReference>
<keyword evidence="1" id="KW-0539">Nucleus</keyword>
<protein>
    <recommendedName>
        <fullName evidence="3">Zn(2)-C6 fungal-type domain-containing protein</fullName>
    </recommendedName>
</protein>
<comment type="caution">
    <text evidence="4">The sequence shown here is derived from an EMBL/GenBank/DDBJ whole genome shotgun (WGS) entry which is preliminary data.</text>
</comment>
<dbReference type="InterPro" id="IPR001138">
    <property type="entry name" value="Zn2Cys6_DnaBD"/>
</dbReference>
<reference evidence="4" key="1">
    <citation type="submission" date="2021-10" db="EMBL/GenBank/DDBJ databases">
        <authorList>
            <person name="Piombo E."/>
        </authorList>
    </citation>
    <scope>NUCLEOTIDE SEQUENCE</scope>
</reference>
<proteinExistence type="predicted"/>
<dbReference type="PROSITE" id="PS50048">
    <property type="entry name" value="ZN2_CY6_FUNGAL_2"/>
    <property type="match status" value="1"/>
</dbReference>
<sequence length="499" mass="55786">MVGVPGRSKACKTCRSRRVKCDLQRPSCGQCLRRQVACGGYERQLIFVNNTSQEVPTSTFRLGNKAYSSADRGSERTLTRPPPSPQTIHQHAFVSRASEERMVGWFWTTYLPSGRSASSESAPFSLYGWSTVIQDLYDRNKMVRAGVLASVLGRMAVVENNPTIRRKSHELYGWTLLSLARILQEPSKHPCYLILSALKLLGFYELMSPSDETNHPNTFKSWSSHVTGNAAFILLRDPSAFIEGHAHSLFADSRYGQAIVGIKLRKPSPLAKPEWKTIPWKTIQKTPRDRLLDIMLELGGIYAEVDSINACRDQNAQQGRRRQLRARCWSLSNDLQSWEAVSGRATVEFAESVLDAGNQAHSDPLTPENLSKGILILIYWAICIMLYDVLKSDADLDTSLSQAPNVWPRFAEPLIYCHKVATLLPCFLTPGTSTSYLISHSAGTALEYQRMIDKGTMSKEQIALMQAFPGSEGKTAMAFMSDLFKHSTSYSSSDRKRST</sequence>
<dbReference type="CDD" id="cd00067">
    <property type="entry name" value="GAL4"/>
    <property type="match status" value="1"/>
</dbReference>
<dbReference type="InterPro" id="IPR053178">
    <property type="entry name" value="Osmoadaptation_assoc"/>
</dbReference>
<dbReference type="EMBL" id="CABFNO020001429">
    <property type="protein sequence ID" value="CAG9987313.1"/>
    <property type="molecule type" value="Genomic_DNA"/>
</dbReference>
<accession>A0A9N9XZS0</accession>
<dbReference type="PROSITE" id="PS00463">
    <property type="entry name" value="ZN2_CY6_FUNGAL_1"/>
    <property type="match status" value="1"/>
</dbReference>
<dbReference type="Proteomes" id="UP000754883">
    <property type="component" value="Unassembled WGS sequence"/>
</dbReference>
<dbReference type="PANTHER" id="PTHR38111">
    <property type="entry name" value="ZN(2)-C6 FUNGAL-TYPE DOMAIN-CONTAINING PROTEIN-RELATED"/>
    <property type="match status" value="1"/>
</dbReference>